<sequence>MTTMTADPTDLPCPSRDRWQPLRAGLVDVFYYDAEEFRFYDGRLLLRGNNGTGKSKVLALTLPFLLDGELTPSRVEPDGDRAKRMEWNLLLGGKHPNDERLGYTWLEFGRLDENGVPQYRTVGCGLKAVKGRGIADHWFFVTDERVGPGLPLRNEHRVSYSRKALEEKIGAHAVFTTAKAYRRAVDEALFGLGAERYEALVNLLIQLRQPQLSKKPDEKLLSKALTEALPPLADGLVGEIAEAFRGLQDERDALAALIEAHGAANAFLAHYRRYAQVAAKRIAAGVRQSHSRYEQLGRDLGAATAAREQAHAAFTTAEGELTELDERQTLLTAQKDAYNRDPAMGTAREIDRLAKAAETLAAVARTRAEDRHRAVRDADSWMHRSEQARQRAQSDAADVDGRHREADAAGQAAGIDHGTLRSVIAAASAQADPPAPPIPSREASEDSIAAVEAAVAVARRSSDALIRDRQQAISGLRNLHQASETAARALAAARAAAERAAQRATASAEHAAASSGAVAARGESLVAAWESWNSHCVETVLPDRDAAGSELELWVRTLDGPNPFARRAEEAGRVHAAHLNRRVADVDGRRTRAEAERSALAAEIARLEQGGHNAPPAPRTRAADARSDRPGAPLWKVVDYQDHVTAADRAGLEAALEASGLLDAWLAPDGRLLDDVTGDVVLAPTAAAPDVGLAAVLRPAIDTADPQAAALEETAVAAVLAAIGGVPVGAAEPGHHTWISPDGRFRVGVLRGAWRKESAHYIGERARETARRARLAELAGQTARLAAEIAALTGEARTVTARLDALAAELREQPSDAALREANTLAAAHADAAREAVAARDEALAAVEPAAEAAAEAVAATLTFAEDTRLPAEAAALEAVAEALADYRHSLSGLWPAVTAAARAAAEAAMAEHERRVATARLAEADEAGLAARHDAEAAAEEHRALVATSGAAVEELYRRLEAVRVELAAASAAATAVRARREQALKDRERAEGRRLQLESDIAEVAGLRDEAITVLRRFTATGLLAAALPDLEHPDPAEAWVPAPAVTLARAIDAALAAVDEADGAWERVQARVVREQQELSGALARHGHQVGMTLQDGLMVVDVLFAGRTQDIPALTSALDAEVAQRTRLLSAKERELLENHLVGEVAGALQELITEAEATVQAMNDDLEARPTSTGMALRLVWRTAKGAPEGLEAIRTRLLRKAVDAWSPADRAAVGDFLARRITDDRAANPADTWHDQLTRAFDYRAWHEFGIQRRTDGAWTSASGPASGGERVLAASVPLFAAASSHYSSGHPHAPRLIALDEAFAGVDDDSRAKCLGLLAAFDLDVVMTSEREWACYPTVPGIGIAQLARAEGVDAVLVTPWRWDGRDRLRLTRPEPYLPPQRARDTPVPTDFEPSLFDD</sequence>
<feature type="region of interest" description="Disordered" evidence="2">
    <location>
        <begin position="1379"/>
        <end position="1406"/>
    </location>
</feature>
<keyword evidence="4" id="KW-1185">Reference proteome</keyword>
<dbReference type="InParanoid" id="C7PX88"/>
<evidence type="ECO:0000313" key="3">
    <source>
        <dbReference type="EMBL" id="ACU69439.1"/>
    </source>
</evidence>
<dbReference type="InterPro" id="IPR013496">
    <property type="entry name" value="CHP02680"/>
</dbReference>
<dbReference type="SUPFAM" id="SSF52540">
    <property type="entry name" value="P-loop containing nucleoside triphosphate hydrolases"/>
    <property type="match status" value="1"/>
</dbReference>
<organism evidence="3 4">
    <name type="scientific">Catenulispora acidiphila (strain DSM 44928 / JCM 14897 / NBRC 102108 / NRRL B-24433 / ID139908)</name>
    <dbReference type="NCBI Taxonomy" id="479433"/>
    <lineage>
        <taxon>Bacteria</taxon>
        <taxon>Bacillati</taxon>
        <taxon>Actinomycetota</taxon>
        <taxon>Actinomycetes</taxon>
        <taxon>Catenulisporales</taxon>
        <taxon>Catenulisporaceae</taxon>
        <taxon>Catenulispora</taxon>
    </lineage>
</organism>
<feature type="compositionally biased region" description="Basic and acidic residues" evidence="2">
    <location>
        <begin position="368"/>
        <end position="389"/>
    </location>
</feature>
<feature type="coiled-coil region" evidence="1">
    <location>
        <begin position="954"/>
        <end position="1002"/>
    </location>
</feature>
<dbReference type="KEGG" id="cai:Caci_0487"/>
<name>C7PX88_CATAD</name>
<dbReference type="Pfam" id="PF13558">
    <property type="entry name" value="SbcC_Walker_B"/>
    <property type="match status" value="1"/>
</dbReference>
<evidence type="ECO:0000256" key="1">
    <source>
        <dbReference type="SAM" id="Coils"/>
    </source>
</evidence>
<feature type="region of interest" description="Disordered" evidence="2">
    <location>
        <begin position="368"/>
        <end position="399"/>
    </location>
</feature>
<dbReference type="NCBIfam" id="TIGR02680">
    <property type="entry name" value="TIGR02680 family protein"/>
    <property type="match status" value="1"/>
</dbReference>
<dbReference type="HOGENOM" id="CLU_005532_0_0_11"/>
<protein>
    <recommendedName>
        <fullName evidence="5">TIGR02680 family protein</fullName>
    </recommendedName>
</protein>
<feature type="region of interest" description="Disordered" evidence="2">
    <location>
        <begin position="607"/>
        <end position="628"/>
    </location>
</feature>
<dbReference type="STRING" id="479433.Caci_0487"/>
<proteinExistence type="predicted"/>
<accession>C7PX88</accession>
<evidence type="ECO:0000256" key="2">
    <source>
        <dbReference type="SAM" id="MobiDB-lite"/>
    </source>
</evidence>
<dbReference type="eggNOG" id="COG1196">
    <property type="taxonomic scope" value="Bacteria"/>
</dbReference>
<dbReference type="EMBL" id="CP001700">
    <property type="protein sequence ID" value="ACU69439.1"/>
    <property type="molecule type" value="Genomic_DNA"/>
</dbReference>
<dbReference type="Proteomes" id="UP000000851">
    <property type="component" value="Chromosome"/>
</dbReference>
<dbReference type="InterPro" id="IPR027417">
    <property type="entry name" value="P-loop_NTPase"/>
</dbReference>
<keyword evidence="1" id="KW-0175">Coiled coil</keyword>
<reference evidence="3 4" key="1">
    <citation type="journal article" date="2009" name="Stand. Genomic Sci.">
        <title>Complete genome sequence of Catenulispora acidiphila type strain (ID 139908).</title>
        <authorList>
            <person name="Copeland A."/>
            <person name="Lapidus A."/>
            <person name="Glavina Del Rio T."/>
            <person name="Nolan M."/>
            <person name="Lucas S."/>
            <person name="Chen F."/>
            <person name="Tice H."/>
            <person name="Cheng J.F."/>
            <person name="Bruce D."/>
            <person name="Goodwin L."/>
            <person name="Pitluck S."/>
            <person name="Mikhailova N."/>
            <person name="Pati A."/>
            <person name="Ivanova N."/>
            <person name="Mavromatis K."/>
            <person name="Chen A."/>
            <person name="Palaniappan K."/>
            <person name="Chain P."/>
            <person name="Land M."/>
            <person name="Hauser L."/>
            <person name="Chang Y.J."/>
            <person name="Jeffries C.D."/>
            <person name="Chertkov O."/>
            <person name="Brettin T."/>
            <person name="Detter J.C."/>
            <person name="Han C."/>
            <person name="Ali Z."/>
            <person name="Tindall B.J."/>
            <person name="Goker M."/>
            <person name="Bristow J."/>
            <person name="Eisen J.A."/>
            <person name="Markowitz V."/>
            <person name="Hugenholtz P."/>
            <person name="Kyrpides N.C."/>
            <person name="Klenk H.P."/>
        </authorList>
    </citation>
    <scope>NUCLEOTIDE SEQUENCE [LARGE SCALE GENOMIC DNA]</scope>
    <source>
        <strain evidence="4">DSM 44928 / JCM 14897 / NBRC 102108 / NRRL B-24433 / ID139908</strain>
    </source>
</reference>
<evidence type="ECO:0008006" key="5">
    <source>
        <dbReference type="Google" id="ProtNLM"/>
    </source>
</evidence>
<evidence type="ECO:0000313" key="4">
    <source>
        <dbReference type="Proteomes" id="UP000000851"/>
    </source>
</evidence>
<gene>
    <name evidence="3" type="ordered locus">Caci_0487</name>
</gene>